<name>A0A5J5EC60_9PEZI</name>
<keyword evidence="1" id="KW-0479">Metal-binding</keyword>
<dbReference type="Gene3D" id="6.10.140.2220">
    <property type="match status" value="1"/>
</dbReference>
<dbReference type="InterPro" id="IPR002893">
    <property type="entry name" value="Znf_MYND"/>
</dbReference>
<protein>
    <recommendedName>
        <fullName evidence="5">MYND-type domain-containing protein</fullName>
    </recommendedName>
</protein>
<keyword evidence="7" id="KW-1185">Reference proteome</keyword>
<evidence type="ECO:0000256" key="4">
    <source>
        <dbReference type="PROSITE-ProRule" id="PRU00134"/>
    </source>
</evidence>
<accession>A0A5J5EC60</accession>
<dbReference type="GO" id="GO:0008270">
    <property type="term" value="F:zinc ion binding"/>
    <property type="evidence" value="ECO:0007669"/>
    <property type="project" value="UniProtKB-KW"/>
</dbReference>
<evidence type="ECO:0000313" key="7">
    <source>
        <dbReference type="Proteomes" id="UP000326924"/>
    </source>
</evidence>
<organism evidence="6 7">
    <name type="scientific">Sphaerosporella brunnea</name>
    <dbReference type="NCBI Taxonomy" id="1250544"/>
    <lineage>
        <taxon>Eukaryota</taxon>
        <taxon>Fungi</taxon>
        <taxon>Dikarya</taxon>
        <taxon>Ascomycota</taxon>
        <taxon>Pezizomycotina</taxon>
        <taxon>Pezizomycetes</taxon>
        <taxon>Pezizales</taxon>
        <taxon>Pyronemataceae</taxon>
        <taxon>Sphaerosporella</taxon>
    </lineage>
</organism>
<dbReference type="Proteomes" id="UP000326924">
    <property type="component" value="Unassembled WGS sequence"/>
</dbReference>
<keyword evidence="2 4" id="KW-0863">Zinc-finger</keyword>
<dbReference type="AlphaFoldDB" id="A0A5J5EC60"/>
<evidence type="ECO:0000256" key="3">
    <source>
        <dbReference type="ARBA" id="ARBA00022833"/>
    </source>
</evidence>
<comment type="caution">
    <text evidence="6">The sequence shown here is derived from an EMBL/GenBank/DDBJ whole genome shotgun (WGS) entry which is preliminary data.</text>
</comment>
<dbReference type="PROSITE" id="PS01360">
    <property type="entry name" value="ZF_MYND_1"/>
    <property type="match status" value="1"/>
</dbReference>
<reference evidence="6 7" key="1">
    <citation type="submission" date="2019-09" db="EMBL/GenBank/DDBJ databases">
        <title>Draft genome of the ectomycorrhizal ascomycete Sphaerosporella brunnea.</title>
        <authorList>
            <consortium name="DOE Joint Genome Institute"/>
            <person name="Benucci G.M."/>
            <person name="Marozzi G."/>
            <person name="Antonielli L."/>
            <person name="Sanchez S."/>
            <person name="Marco P."/>
            <person name="Wang X."/>
            <person name="Falini L.B."/>
            <person name="Barry K."/>
            <person name="Haridas S."/>
            <person name="Lipzen A."/>
            <person name="Labutti K."/>
            <person name="Grigoriev I.V."/>
            <person name="Murat C."/>
            <person name="Martin F."/>
            <person name="Albertini E."/>
            <person name="Donnini D."/>
            <person name="Bonito G."/>
        </authorList>
    </citation>
    <scope>NUCLEOTIDE SEQUENCE [LARGE SCALE GENOMIC DNA]</scope>
    <source>
        <strain evidence="6 7">Sb_GMNB300</strain>
    </source>
</reference>
<evidence type="ECO:0000256" key="2">
    <source>
        <dbReference type="ARBA" id="ARBA00022771"/>
    </source>
</evidence>
<evidence type="ECO:0000313" key="6">
    <source>
        <dbReference type="EMBL" id="KAA8892657.1"/>
    </source>
</evidence>
<keyword evidence="3" id="KW-0862">Zinc</keyword>
<dbReference type="EMBL" id="VXIS01000647">
    <property type="protein sequence ID" value="KAA8892657.1"/>
    <property type="molecule type" value="Genomic_DNA"/>
</dbReference>
<dbReference type="PROSITE" id="PS50865">
    <property type="entry name" value="ZF_MYND_2"/>
    <property type="match status" value="1"/>
</dbReference>
<evidence type="ECO:0000259" key="5">
    <source>
        <dbReference type="PROSITE" id="PS50865"/>
    </source>
</evidence>
<gene>
    <name evidence="6" type="ORF">FN846DRAFT_650878</name>
</gene>
<dbReference type="InParanoid" id="A0A5J5EC60"/>
<feature type="domain" description="MYND-type" evidence="5">
    <location>
        <begin position="12"/>
        <end position="50"/>
    </location>
</feature>
<dbReference type="SUPFAM" id="SSF144232">
    <property type="entry name" value="HIT/MYND zinc finger-like"/>
    <property type="match status" value="1"/>
</dbReference>
<sequence length="343" mass="39518">MASVKDVLTSRCQLCSATSGTLLQCAGCHAVCYCGREHQTSDWNAHKRFCTPIKRAEAKLAHEEQRLREWPEDDFMTPTPVFEEGEGHFWGILETRDYMRARIDLQLKLSFVQTRESVESQLAHLRDMLRLCRGDNLGVRDIVPGLYLRLHRDQECYDFLKWYATEGSRGDYDWGDIELPFLNLVGEDVMEEPEVFVGRWADAAHMIAVTLIKLRMLLDLKAVLAAEALRPRLHDDAVREVQVATASRSGILAERRQLLNPEGLEQRIGTLERQLKALYKGVQRANSHFWKALVRWDRYINEAELPYTMGSREEMILLIKSSARSWAETEGALEWVRERVNAA</sequence>
<dbReference type="OrthoDB" id="5952526at2759"/>
<evidence type="ECO:0000256" key="1">
    <source>
        <dbReference type="ARBA" id="ARBA00022723"/>
    </source>
</evidence>
<dbReference type="Pfam" id="PF01753">
    <property type="entry name" value="zf-MYND"/>
    <property type="match status" value="1"/>
</dbReference>
<proteinExistence type="predicted"/>